<evidence type="ECO:0000256" key="1">
    <source>
        <dbReference type="SAM" id="SignalP"/>
    </source>
</evidence>
<evidence type="ECO:0008006" key="4">
    <source>
        <dbReference type="Google" id="ProtNLM"/>
    </source>
</evidence>
<dbReference type="EMBL" id="BFAG01000004">
    <property type="protein sequence ID" value="GBF05335.1"/>
    <property type="molecule type" value="Genomic_DNA"/>
</dbReference>
<sequence length="158" mass="16478">MRRPTLPALALAVSVALSACGSLLPDEPNIDISGSYVGRIVGSDGRSALLDVTVQEKDLRVTASVTSRDTGQSFTLTGTRSVYDASPVTVDTVAELGTGSACAGGFTERYQVRATFSRAGRTGSVGAQGYVNHQTCNAATGRYEDVTLNSGSLELTRR</sequence>
<keyword evidence="3" id="KW-1185">Reference proteome</keyword>
<evidence type="ECO:0000313" key="2">
    <source>
        <dbReference type="EMBL" id="GBF05335.1"/>
    </source>
</evidence>
<evidence type="ECO:0000313" key="3">
    <source>
        <dbReference type="Proteomes" id="UP000236569"/>
    </source>
</evidence>
<dbReference type="AlphaFoldDB" id="A0A2I9DXC3"/>
<accession>A0A2I9DXC3</accession>
<keyword evidence="1" id="KW-0732">Signal</keyword>
<dbReference type="OrthoDB" id="69311at2"/>
<feature type="signal peptide" evidence="1">
    <location>
        <begin position="1"/>
        <end position="19"/>
    </location>
</feature>
<protein>
    <recommendedName>
        <fullName evidence="4">Lipoprotein</fullName>
    </recommendedName>
</protein>
<dbReference type="PROSITE" id="PS51257">
    <property type="entry name" value="PROKAR_LIPOPROTEIN"/>
    <property type="match status" value="1"/>
</dbReference>
<comment type="caution">
    <text evidence="2">The sequence shown here is derived from an EMBL/GenBank/DDBJ whole genome shotgun (WGS) entry which is preliminary data.</text>
</comment>
<gene>
    <name evidence="2" type="ORF">DAERI_040095</name>
</gene>
<proteinExistence type="predicted"/>
<name>A0A2I9DXC3_9DEIO</name>
<feature type="chain" id="PRO_5014326790" description="Lipoprotein" evidence="1">
    <location>
        <begin position="20"/>
        <end position="158"/>
    </location>
</feature>
<reference evidence="3" key="1">
    <citation type="submission" date="2018-01" db="EMBL/GenBank/DDBJ databases">
        <title>Draft Genome Sequence of the Radioresistant Bacterium Deinococcus aerius TR0125, Isolated from the Higher Atmosphere above Japan.</title>
        <authorList>
            <person name="Satoh K."/>
            <person name="Arai H."/>
            <person name="Sanzen T."/>
            <person name="Kawaguchi Y."/>
            <person name="Hayashi H."/>
            <person name="Yokobori S."/>
            <person name="Yamagishi A."/>
            <person name="Oono Y."/>
            <person name="Narumi I."/>
        </authorList>
    </citation>
    <scope>NUCLEOTIDE SEQUENCE [LARGE SCALE GENOMIC DNA]</scope>
    <source>
        <strain evidence="3">TR0125</strain>
    </source>
</reference>
<dbReference type="Proteomes" id="UP000236569">
    <property type="component" value="Unassembled WGS sequence"/>
</dbReference>
<dbReference type="RefSeq" id="WP_103128776.1">
    <property type="nucleotide sequence ID" value="NZ_BFAG01000004.1"/>
</dbReference>
<organism evidence="2 3">
    <name type="scientific">Deinococcus aerius</name>
    <dbReference type="NCBI Taxonomy" id="200253"/>
    <lineage>
        <taxon>Bacteria</taxon>
        <taxon>Thermotogati</taxon>
        <taxon>Deinococcota</taxon>
        <taxon>Deinococci</taxon>
        <taxon>Deinococcales</taxon>
        <taxon>Deinococcaceae</taxon>
        <taxon>Deinococcus</taxon>
    </lineage>
</organism>